<comment type="similarity">
    <text evidence="1">Belongs to the peptidase A1 family.</text>
</comment>
<feature type="chain" id="PRO_5010738908" description="Peptidase A1 domain-containing protein" evidence="3">
    <location>
        <begin position="21"/>
        <end position="444"/>
    </location>
</feature>
<dbReference type="Gene3D" id="2.40.70.10">
    <property type="entry name" value="Acid Proteases"/>
    <property type="match status" value="2"/>
</dbReference>
<proteinExistence type="inferred from homology"/>
<protein>
    <recommendedName>
        <fullName evidence="4">Peptidase A1 domain-containing protein</fullName>
    </recommendedName>
</protein>
<dbReference type="Pfam" id="PF00026">
    <property type="entry name" value="Asp"/>
    <property type="match status" value="1"/>
</dbReference>
<dbReference type="SUPFAM" id="SSF50630">
    <property type="entry name" value="Acid proteases"/>
    <property type="match status" value="1"/>
</dbReference>
<feature type="signal peptide" evidence="3">
    <location>
        <begin position="1"/>
        <end position="20"/>
    </location>
</feature>
<evidence type="ECO:0000256" key="3">
    <source>
        <dbReference type="SAM" id="SignalP"/>
    </source>
</evidence>
<dbReference type="Proteomes" id="UP000191518">
    <property type="component" value="Unassembled WGS sequence"/>
</dbReference>
<dbReference type="GO" id="GO:0006508">
    <property type="term" value="P:proteolysis"/>
    <property type="evidence" value="ECO:0007669"/>
    <property type="project" value="InterPro"/>
</dbReference>
<evidence type="ECO:0000256" key="1">
    <source>
        <dbReference type="ARBA" id="ARBA00007447"/>
    </source>
</evidence>
<feature type="domain" description="Peptidase A1" evidence="4">
    <location>
        <begin position="68"/>
        <end position="373"/>
    </location>
</feature>
<keyword evidence="3" id="KW-0732">Signal</keyword>
<dbReference type="InterPro" id="IPR021109">
    <property type="entry name" value="Peptidase_aspartic_dom_sf"/>
</dbReference>
<accession>A0A1V6S256</accession>
<evidence type="ECO:0000313" key="5">
    <source>
        <dbReference type="EMBL" id="OQE07824.1"/>
    </source>
</evidence>
<comment type="caution">
    <text evidence="5">The sequence shown here is derived from an EMBL/GenBank/DDBJ whole genome shotgun (WGS) entry which is preliminary data.</text>
</comment>
<keyword evidence="6" id="KW-1185">Reference proteome</keyword>
<evidence type="ECO:0000256" key="2">
    <source>
        <dbReference type="ARBA" id="ARBA00022801"/>
    </source>
</evidence>
<dbReference type="InterPro" id="IPR033121">
    <property type="entry name" value="PEPTIDASE_A1"/>
</dbReference>
<dbReference type="InterPro" id="IPR001461">
    <property type="entry name" value="Aspartic_peptidase_A1"/>
</dbReference>
<dbReference type="PANTHER" id="PTHR47966">
    <property type="entry name" value="BETA-SITE APP-CLEAVING ENZYME, ISOFORM A-RELATED"/>
    <property type="match status" value="1"/>
</dbReference>
<dbReference type="OrthoDB" id="771136at2759"/>
<dbReference type="PROSITE" id="PS51767">
    <property type="entry name" value="PEPTIDASE_A1"/>
    <property type="match status" value="1"/>
</dbReference>
<evidence type="ECO:0000259" key="4">
    <source>
        <dbReference type="PROSITE" id="PS51767"/>
    </source>
</evidence>
<dbReference type="AlphaFoldDB" id="A0A1V6S256"/>
<gene>
    <name evidence="5" type="ORF">PENVUL_c012G00394</name>
</gene>
<dbReference type="GO" id="GO:0004190">
    <property type="term" value="F:aspartic-type endopeptidase activity"/>
    <property type="evidence" value="ECO:0007669"/>
    <property type="project" value="InterPro"/>
</dbReference>
<evidence type="ECO:0000313" key="6">
    <source>
        <dbReference type="Proteomes" id="UP000191518"/>
    </source>
</evidence>
<reference evidence="6" key="1">
    <citation type="journal article" date="2017" name="Nat. Microbiol.">
        <title>Global analysis of biosynthetic gene clusters reveals vast potential of secondary metabolite production in Penicillium species.</title>
        <authorList>
            <person name="Nielsen J.C."/>
            <person name="Grijseels S."/>
            <person name="Prigent S."/>
            <person name="Ji B."/>
            <person name="Dainat J."/>
            <person name="Nielsen K.F."/>
            <person name="Frisvad J.C."/>
            <person name="Workman M."/>
            <person name="Nielsen J."/>
        </authorList>
    </citation>
    <scope>NUCLEOTIDE SEQUENCE [LARGE SCALE GENOMIC DNA]</scope>
    <source>
        <strain evidence="6">IBT 29486</strain>
    </source>
</reference>
<dbReference type="PANTHER" id="PTHR47966:SF65">
    <property type="entry name" value="ASPARTIC-TYPE ENDOPEPTIDASE"/>
    <property type="match status" value="1"/>
</dbReference>
<organism evidence="5 6">
    <name type="scientific">Penicillium vulpinum</name>
    <dbReference type="NCBI Taxonomy" id="29845"/>
    <lineage>
        <taxon>Eukaryota</taxon>
        <taxon>Fungi</taxon>
        <taxon>Dikarya</taxon>
        <taxon>Ascomycota</taxon>
        <taxon>Pezizomycotina</taxon>
        <taxon>Eurotiomycetes</taxon>
        <taxon>Eurotiomycetidae</taxon>
        <taxon>Eurotiales</taxon>
        <taxon>Aspergillaceae</taxon>
        <taxon>Penicillium</taxon>
    </lineage>
</organism>
<keyword evidence="2" id="KW-0378">Hydrolase</keyword>
<dbReference type="STRING" id="29845.A0A1V6S256"/>
<name>A0A1V6S256_9EURO</name>
<sequence>MRQSLIALWVWSWACAGVGASDHTFPLVKRDVPAVVGMDLYPHQTISRLLKARDTTTIQTTIGNTLEWFANVSTGTPPQPLAILVDIEHNEFTVVLGTPLEGDNCQEDSYCRLYGAYNLSQSSSANSTIDESKRKWSYTFDVTTDIVTMGETQVKDVKLNTEFIVGNANIMGLSPNNESFPYQLVDRGLIRSPSFSVWGNASSDGGAGLLFGGVNKAKYHGPLQAFPFNKTSEVVTLPLSGFQIQSDSKEPTTYTFPSSKPFILSTRYITTTLPDSVIQQIYKDYNITMEKNGPVVDCTRLTENHTISLSSGNATFSVPWSELIGYRDPTRNLCRFYIESSDEDAPYAGTIGIPFSHRMYIALNYNSGFVGVAPLNENPGPDEILEIGDGPDIPDAEGDFPTSILPYPLLPTVAASTSTGLAAMPTYMPGGMLAVAGAALMAAL</sequence>
<dbReference type="EMBL" id="MDYP01000012">
    <property type="protein sequence ID" value="OQE07824.1"/>
    <property type="molecule type" value="Genomic_DNA"/>
</dbReference>